<dbReference type="EMBL" id="JRRC01441264">
    <property type="protein sequence ID" value="KHG05984.1"/>
    <property type="molecule type" value="Genomic_DNA"/>
</dbReference>
<sequence>MILSIILYGIFTVIRPLRIFSLILDLFIVAYDL</sequence>
<feature type="transmembrane region" description="Helical" evidence="1">
    <location>
        <begin position="6"/>
        <end position="31"/>
    </location>
</feature>
<evidence type="ECO:0000313" key="3">
    <source>
        <dbReference type="Proteomes" id="UP000032142"/>
    </source>
</evidence>
<keyword evidence="1" id="KW-0472">Membrane</keyword>
<name>A0A0B0N2H5_GOSAR</name>
<protein>
    <submittedName>
        <fullName evidence="2">Uncharacterized protein</fullName>
    </submittedName>
</protein>
<dbReference type="Proteomes" id="UP000032142">
    <property type="component" value="Unassembled WGS sequence"/>
</dbReference>
<keyword evidence="1" id="KW-0812">Transmembrane</keyword>
<evidence type="ECO:0000256" key="1">
    <source>
        <dbReference type="SAM" id="Phobius"/>
    </source>
</evidence>
<dbReference type="AlphaFoldDB" id="A0A0B0N2H5"/>
<keyword evidence="1" id="KW-1133">Transmembrane helix</keyword>
<reference evidence="3" key="1">
    <citation type="submission" date="2014-09" db="EMBL/GenBank/DDBJ databases">
        <authorList>
            <person name="Mudge J."/>
            <person name="Ramaraj T."/>
            <person name="Lindquist I.E."/>
            <person name="Bharti A.K."/>
            <person name="Sundararajan A."/>
            <person name="Cameron C.T."/>
            <person name="Woodward J.E."/>
            <person name="May G.D."/>
            <person name="Brubaker C."/>
            <person name="Broadhvest J."/>
            <person name="Wilkins T.A."/>
        </authorList>
    </citation>
    <scope>NUCLEOTIDE SEQUENCE</scope>
    <source>
        <strain evidence="3">cv. AKA8401</strain>
    </source>
</reference>
<comment type="caution">
    <text evidence="2">The sequence shown here is derived from an EMBL/GenBank/DDBJ whole genome shotgun (WGS) entry which is preliminary data.</text>
</comment>
<evidence type="ECO:0000313" key="2">
    <source>
        <dbReference type="EMBL" id="KHG05984.1"/>
    </source>
</evidence>
<proteinExistence type="predicted"/>
<organism evidence="2 3">
    <name type="scientific">Gossypium arboreum</name>
    <name type="common">Tree cotton</name>
    <name type="synonym">Gossypium nanking</name>
    <dbReference type="NCBI Taxonomy" id="29729"/>
    <lineage>
        <taxon>Eukaryota</taxon>
        <taxon>Viridiplantae</taxon>
        <taxon>Streptophyta</taxon>
        <taxon>Embryophyta</taxon>
        <taxon>Tracheophyta</taxon>
        <taxon>Spermatophyta</taxon>
        <taxon>Magnoliopsida</taxon>
        <taxon>eudicotyledons</taxon>
        <taxon>Gunneridae</taxon>
        <taxon>Pentapetalae</taxon>
        <taxon>rosids</taxon>
        <taxon>malvids</taxon>
        <taxon>Malvales</taxon>
        <taxon>Malvaceae</taxon>
        <taxon>Malvoideae</taxon>
        <taxon>Gossypium</taxon>
    </lineage>
</organism>
<keyword evidence="3" id="KW-1185">Reference proteome</keyword>
<accession>A0A0B0N2H5</accession>
<gene>
    <name evidence="2" type="ORF">F383_32428</name>
</gene>